<comment type="similarity">
    <text evidence="2 5">Belongs to the acyl-CoA dehydrogenase family.</text>
</comment>
<dbReference type="Pfam" id="PF00441">
    <property type="entry name" value="Acyl-CoA_dh_1"/>
    <property type="match status" value="1"/>
</dbReference>
<feature type="domain" description="Acyl-CoA dehydrogenase/oxidase C-terminal" evidence="7">
    <location>
        <begin position="297"/>
        <end position="450"/>
    </location>
</feature>
<name>A0A967EY35_9PROT</name>
<dbReference type="InterPro" id="IPR006089">
    <property type="entry name" value="Acyl-CoA_DH_CS"/>
</dbReference>
<evidence type="ECO:0000256" key="2">
    <source>
        <dbReference type="ARBA" id="ARBA00009347"/>
    </source>
</evidence>
<keyword evidence="5 10" id="KW-0560">Oxidoreductase</keyword>
<dbReference type="Pfam" id="PF18158">
    <property type="entry name" value="AidB_N"/>
    <property type="match status" value="1"/>
</dbReference>
<feature type="domain" description="Acyl-CoA oxidase/dehydrogenase middle" evidence="8">
    <location>
        <begin position="190"/>
        <end position="288"/>
    </location>
</feature>
<dbReference type="Gene3D" id="6.10.250.600">
    <property type="match status" value="1"/>
</dbReference>
<keyword evidence="4 5" id="KW-0274">FAD</keyword>
<dbReference type="Gene3D" id="2.40.110.20">
    <property type="match status" value="1"/>
</dbReference>
<keyword evidence="3 5" id="KW-0285">Flavoprotein</keyword>
<dbReference type="InterPro" id="IPR041504">
    <property type="entry name" value="AidB_N"/>
</dbReference>
<dbReference type="InterPro" id="IPR009100">
    <property type="entry name" value="AcylCoA_DH/oxidase_NM_dom_sf"/>
</dbReference>
<evidence type="ECO:0000256" key="6">
    <source>
        <dbReference type="SAM" id="MobiDB-lite"/>
    </source>
</evidence>
<evidence type="ECO:0000256" key="5">
    <source>
        <dbReference type="RuleBase" id="RU362125"/>
    </source>
</evidence>
<accession>A0A967EY35</accession>
<dbReference type="EC" id="1.3.8.4" evidence="10"/>
<evidence type="ECO:0000313" key="11">
    <source>
        <dbReference type="Proteomes" id="UP000761264"/>
    </source>
</evidence>
<evidence type="ECO:0000256" key="4">
    <source>
        <dbReference type="ARBA" id="ARBA00022827"/>
    </source>
</evidence>
<dbReference type="Gene3D" id="1.20.140.10">
    <property type="entry name" value="Butyryl-CoA Dehydrogenase, subunit A, domain 3"/>
    <property type="match status" value="1"/>
</dbReference>
<dbReference type="InterPro" id="IPR009075">
    <property type="entry name" value="AcylCo_DH/oxidase_C"/>
</dbReference>
<dbReference type="PROSITE" id="PS00073">
    <property type="entry name" value="ACYL_COA_DH_2"/>
    <property type="match status" value="1"/>
</dbReference>
<keyword evidence="11" id="KW-1185">Reference proteome</keyword>
<organism evidence="10 11">
    <name type="scientific">Pelagibius litoralis</name>
    <dbReference type="NCBI Taxonomy" id="374515"/>
    <lineage>
        <taxon>Bacteria</taxon>
        <taxon>Pseudomonadati</taxon>
        <taxon>Pseudomonadota</taxon>
        <taxon>Alphaproteobacteria</taxon>
        <taxon>Rhodospirillales</taxon>
        <taxon>Rhodovibrionaceae</taxon>
        <taxon>Pelagibius</taxon>
    </lineage>
</organism>
<dbReference type="Pfam" id="PF02770">
    <property type="entry name" value="Acyl-CoA_dh_M"/>
    <property type="match status" value="1"/>
</dbReference>
<evidence type="ECO:0000259" key="9">
    <source>
        <dbReference type="Pfam" id="PF18158"/>
    </source>
</evidence>
<reference evidence="10" key="1">
    <citation type="submission" date="2020-03" db="EMBL/GenBank/DDBJ databases">
        <title>Genome of Pelagibius litoralis DSM 21314T.</title>
        <authorList>
            <person name="Wang G."/>
        </authorList>
    </citation>
    <scope>NUCLEOTIDE SEQUENCE</scope>
    <source>
        <strain evidence="10">DSM 21314</strain>
    </source>
</reference>
<dbReference type="AlphaFoldDB" id="A0A967EY35"/>
<dbReference type="RefSeq" id="WP_167225237.1">
    <property type="nucleotide sequence ID" value="NZ_JAAQPH010000009.1"/>
</dbReference>
<dbReference type="InterPro" id="IPR052904">
    <property type="entry name" value="Acyl-CoA_dehydrogenase-like"/>
</dbReference>
<dbReference type="InterPro" id="IPR006091">
    <property type="entry name" value="Acyl-CoA_Oxase/DH_mid-dom"/>
</dbReference>
<feature type="domain" description="Adaptive response protein AidB N-terminal" evidence="9">
    <location>
        <begin position="13"/>
        <end position="175"/>
    </location>
</feature>
<evidence type="ECO:0000259" key="8">
    <source>
        <dbReference type="Pfam" id="PF02770"/>
    </source>
</evidence>
<dbReference type="Proteomes" id="UP000761264">
    <property type="component" value="Unassembled WGS sequence"/>
</dbReference>
<dbReference type="SUPFAM" id="SSF47203">
    <property type="entry name" value="Acyl-CoA dehydrogenase C-terminal domain-like"/>
    <property type="match status" value="1"/>
</dbReference>
<evidence type="ECO:0000256" key="1">
    <source>
        <dbReference type="ARBA" id="ARBA00001974"/>
    </source>
</evidence>
<protein>
    <submittedName>
        <fullName evidence="10">Isovaleryl-CoA dehydrogenase</fullName>
        <ecNumber evidence="10">1.3.8.4</ecNumber>
    </submittedName>
</protein>
<dbReference type="NCBIfam" id="NF008594">
    <property type="entry name" value="PRK11561.1"/>
    <property type="match status" value="1"/>
</dbReference>
<comment type="caution">
    <text evidence="10">The sequence shown here is derived from an EMBL/GenBank/DDBJ whole genome shotgun (WGS) entry which is preliminary data.</text>
</comment>
<dbReference type="PANTHER" id="PTHR42707">
    <property type="entry name" value="ACYL-COA DEHYDROGENASE"/>
    <property type="match status" value="1"/>
</dbReference>
<evidence type="ECO:0000256" key="3">
    <source>
        <dbReference type="ARBA" id="ARBA00022630"/>
    </source>
</evidence>
<dbReference type="SUPFAM" id="SSF56645">
    <property type="entry name" value="Acyl-CoA dehydrogenase NM domain-like"/>
    <property type="match status" value="1"/>
</dbReference>
<feature type="region of interest" description="Disordered" evidence="6">
    <location>
        <begin position="193"/>
        <end position="215"/>
    </location>
</feature>
<sequence>MSGPAFATHEITNQSPSFEGLNLFLSDAALQDAVAREGAGAAAEELAAFGAEVGSARGFEIGRLANENPPKLRRFDQKGFPADLVEFHPAYHQAMTMSFQAGLHNSVWQHLAEPGARPAAGAHVARLAHLYMMTQMEPGHLCPVTMTNAAVPTLLKQPEIAAALLPKILSRRYDADFKPHGEKASVTLGMGMTEKQGGTDVRANTTTARPLGKGGSGREYTLVGHKWFLSAPMCDAFLMLAQAPGGLSCFFVPRFLPDRSVNPLRLQRLKDKLGNRSNASSEVELQDVHGWLIGEEGRGIAGIIDMVTMTRLDCAVASAGQMRLALAQAVHHCRHRRVFQKHLVDQPLMTQVLADMALDVEAATALAFRLARAFDGAGDDEGEAAWRRLMTPVTKYWICKMAPALGYEAMECLGGNGYVEEGLAARLYRELPLNAIWEGSGNVMCLDALRVVGQDAATLDSVIGALDEAAGDDPPIKASLREIRAMLSDPSGLEGSARQFVELLARTAAAVLLRRHAPPAVADAFIASRLQAAFRHTYGSGVGHADCRALLERVLPPGIT</sequence>
<evidence type="ECO:0000259" key="7">
    <source>
        <dbReference type="Pfam" id="PF00441"/>
    </source>
</evidence>
<dbReference type="PANTHER" id="PTHR42707:SF3">
    <property type="entry name" value="ACYL-COA DEHYDROGENASE AIDB-RELATED"/>
    <property type="match status" value="1"/>
</dbReference>
<proteinExistence type="inferred from homology"/>
<dbReference type="EMBL" id="JAAQPH010000009">
    <property type="protein sequence ID" value="NIA69535.1"/>
    <property type="molecule type" value="Genomic_DNA"/>
</dbReference>
<comment type="cofactor">
    <cofactor evidence="1 5">
        <name>FAD</name>
        <dbReference type="ChEBI" id="CHEBI:57692"/>
    </cofactor>
</comment>
<evidence type="ECO:0000313" key="10">
    <source>
        <dbReference type="EMBL" id="NIA69535.1"/>
    </source>
</evidence>
<dbReference type="InterPro" id="IPR036250">
    <property type="entry name" value="AcylCo_DH-like_C"/>
</dbReference>
<gene>
    <name evidence="10" type="ORF">HBA54_13115</name>
</gene>
<dbReference type="GO" id="GO:0008470">
    <property type="term" value="F:3-methylbutanoyl-CoA dehydrogenase activity"/>
    <property type="evidence" value="ECO:0007669"/>
    <property type="project" value="UniProtKB-EC"/>
</dbReference>